<dbReference type="InterPro" id="IPR036397">
    <property type="entry name" value="RNaseH_sf"/>
</dbReference>
<dbReference type="PANTHER" id="PTHR36688:SF1">
    <property type="entry name" value="ENDONUCLEASE_EXONUCLEASE_PHOSPHATASE DOMAIN-CONTAINING PROTEIN"/>
    <property type="match status" value="1"/>
</dbReference>
<dbReference type="InterPro" id="IPR012337">
    <property type="entry name" value="RNaseH-like_sf"/>
</dbReference>
<name>A0A6G0W1P5_APHCR</name>
<dbReference type="OrthoDB" id="6628616at2759"/>
<dbReference type="PANTHER" id="PTHR36688">
    <property type="entry name" value="ENDO/EXONUCLEASE/PHOSPHATASE DOMAIN-CONTAINING PROTEIN"/>
    <property type="match status" value="1"/>
</dbReference>
<gene>
    <name evidence="2" type="ORF">FWK35_00034389</name>
</gene>
<evidence type="ECO:0000259" key="1">
    <source>
        <dbReference type="Pfam" id="PF00078"/>
    </source>
</evidence>
<dbReference type="InterPro" id="IPR000477">
    <property type="entry name" value="RT_dom"/>
</dbReference>
<reference evidence="2 3" key="1">
    <citation type="submission" date="2019-08" db="EMBL/GenBank/DDBJ databases">
        <title>Whole genome of Aphis craccivora.</title>
        <authorList>
            <person name="Voronova N.V."/>
            <person name="Shulinski R.S."/>
            <person name="Bandarenka Y.V."/>
            <person name="Zhorov D.G."/>
            <person name="Warner D."/>
        </authorList>
    </citation>
    <scope>NUCLEOTIDE SEQUENCE [LARGE SCALE GENOMIC DNA]</scope>
    <source>
        <strain evidence="2">180601</strain>
        <tissue evidence="2">Whole Body</tissue>
    </source>
</reference>
<proteinExistence type="predicted"/>
<organism evidence="2 3">
    <name type="scientific">Aphis craccivora</name>
    <name type="common">Cowpea aphid</name>
    <dbReference type="NCBI Taxonomy" id="307492"/>
    <lineage>
        <taxon>Eukaryota</taxon>
        <taxon>Metazoa</taxon>
        <taxon>Ecdysozoa</taxon>
        <taxon>Arthropoda</taxon>
        <taxon>Hexapoda</taxon>
        <taxon>Insecta</taxon>
        <taxon>Pterygota</taxon>
        <taxon>Neoptera</taxon>
        <taxon>Paraneoptera</taxon>
        <taxon>Hemiptera</taxon>
        <taxon>Sternorrhyncha</taxon>
        <taxon>Aphidomorpha</taxon>
        <taxon>Aphidoidea</taxon>
        <taxon>Aphididae</taxon>
        <taxon>Aphidini</taxon>
        <taxon>Aphis</taxon>
        <taxon>Aphis</taxon>
    </lineage>
</organism>
<sequence length="484" mass="54983">MFGIKYQHIPNTLHYEHENTQVELLSTCDIAHSFAKYFQSNSSNSNFDNDFAIYRKAKGESFNINSYIHSNNNEYNLPLTIRELHSELRNCTSKSPGFVDISYTFIKSLSEFALIKILTIYNLIWAHGILPIKWRHAIVIPILKADKNKFEINSYRPISLTCTLCKLLEKMVNKRLVWYLETSHKFIKQQYGFRRYHSTQDFLATLHTHISKSIKKNNTPSLTPLTWKKLMIWSGKIETIQVKVNNIFSEHTAIENGLPHGSIISVTLFLVAINAIFSDIQKPMKIIKTLSHLTWGAEKDSLLLIYKALILSRIDYGFIIYNSAKPNIKQILNPIHNQAIRLAIDASKNINGAGSVFISGAFKRLFKLPTETSIFTAEIVAIKEAIIYAESIPINKALIISDSLSALTSLLSINPSNEISQQILNITSELNNIIEFMWVPILILALLGMKNDLLANQAISSLESTEIKSLLYKDLLRIGNKIAL</sequence>
<comment type="caution">
    <text evidence="2">The sequence shown here is derived from an EMBL/GenBank/DDBJ whole genome shotgun (WGS) entry which is preliminary data.</text>
</comment>
<dbReference type="InterPro" id="IPR052560">
    <property type="entry name" value="RdDP_mobile_element"/>
</dbReference>
<dbReference type="SUPFAM" id="SSF53098">
    <property type="entry name" value="Ribonuclease H-like"/>
    <property type="match status" value="1"/>
</dbReference>
<keyword evidence="3" id="KW-1185">Reference proteome</keyword>
<dbReference type="AlphaFoldDB" id="A0A6G0W1P5"/>
<evidence type="ECO:0000313" key="2">
    <source>
        <dbReference type="EMBL" id="KAF0714903.1"/>
    </source>
</evidence>
<dbReference type="EMBL" id="VUJU01010292">
    <property type="protein sequence ID" value="KAF0714903.1"/>
    <property type="molecule type" value="Genomic_DNA"/>
</dbReference>
<dbReference type="Gene3D" id="3.30.420.10">
    <property type="entry name" value="Ribonuclease H-like superfamily/Ribonuclease H"/>
    <property type="match status" value="1"/>
</dbReference>
<feature type="domain" description="Reverse transcriptase" evidence="1">
    <location>
        <begin position="149"/>
        <end position="283"/>
    </location>
</feature>
<protein>
    <recommendedName>
        <fullName evidence="1">Reverse transcriptase domain-containing protein</fullName>
    </recommendedName>
</protein>
<dbReference type="Proteomes" id="UP000478052">
    <property type="component" value="Unassembled WGS sequence"/>
</dbReference>
<dbReference type="GO" id="GO:0003676">
    <property type="term" value="F:nucleic acid binding"/>
    <property type="evidence" value="ECO:0007669"/>
    <property type="project" value="InterPro"/>
</dbReference>
<evidence type="ECO:0000313" key="3">
    <source>
        <dbReference type="Proteomes" id="UP000478052"/>
    </source>
</evidence>
<accession>A0A6G0W1P5</accession>
<dbReference type="Pfam" id="PF00078">
    <property type="entry name" value="RVT_1"/>
    <property type="match status" value="1"/>
</dbReference>